<keyword evidence="3" id="KW-0547">Nucleotide-binding</keyword>
<reference evidence="7" key="1">
    <citation type="submission" date="2015-07" db="EMBL/GenBank/DDBJ databases">
        <title>Draft Genome Sequence of Roseovarius tolerans EL-164, a producer of N-Acylated Alanine Methyl Esters (NAMEs).</title>
        <authorList>
            <person name="Voget S."/>
            <person name="Bruns H."/>
            <person name="Wagner-Doebler I."/>
            <person name="Schulz S."/>
            <person name="Daniel R."/>
        </authorList>
    </citation>
    <scope>NUCLEOTIDE SEQUENCE [LARGE SCALE GENOMIC DNA]</scope>
    <source>
        <strain evidence="7">EL-164</strain>
    </source>
</reference>
<dbReference type="InterPro" id="IPR006116">
    <property type="entry name" value="NT_2-5OAS_ClassI-CCAase"/>
</dbReference>
<comment type="caution">
    <text evidence="6">The sequence shown here is derived from an EMBL/GenBank/DDBJ whole genome shotgun (WGS) entry which is preliminary data.</text>
</comment>
<dbReference type="EMBL" id="LGVV01000090">
    <property type="protein sequence ID" value="KNX39882.1"/>
    <property type="molecule type" value="Genomic_DNA"/>
</dbReference>
<evidence type="ECO:0000313" key="7">
    <source>
        <dbReference type="Proteomes" id="UP000037046"/>
    </source>
</evidence>
<protein>
    <recommendedName>
        <fullName evidence="5">cGAS/DncV-like nucleotidyltransferase C-terminal helical domain-containing protein</fullName>
    </recommendedName>
</protein>
<evidence type="ECO:0000313" key="6">
    <source>
        <dbReference type="EMBL" id="KNX39882.1"/>
    </source>
</evidence>
<keyword evidence="1" id="KW-0808">Transferase</keyword>
<dbReference type="AlphaFoldDB" id="A0A0L6CQ61"/>
<dbReference type="RefSeq" id="WP_050664395.1">
    <property type="nucleotide sequence ID" value="NZ_CP118494.1"/>
</dbReference>
<keyword evidence="2" id="KW-0548">Nucleotidyltransferase</keyword>
<gene>
    <name evidence="6" type="ORF">ROTO_35820</name>
</gene>
<organism evidence="6 7">
    <name type="scientific">Roseovarius tolerans</name>
    <dbReference type="NCBI Taxonomy" id="74031"/>
    <lineage>
        <taxon>Bacteria</taxon>
        <taxon>Pseudomonadati</taxon>
        <taxon>Pseudomonadota</taxon>
        <taxon>Alphaproteobacteria</taxon>
        <taxon>Rhodobacterales</taxon>
        <taxon>Roseobacteraceae</taxon>
        <taxon>Roseovarius</taxon>
    </lineage>
</organism>
<feature type="domain" description="cGAS/DncV-like nucleotidyltransferase C-terminal helical" evidence="5">
    <location>
        <begin position="182"/>
        <end position="295"/>
    </location>
</feature>
<dbReference type="Proteomes" id="UP000037046">
    <property type="component" value="Unassembled WGS sequence"/>
</dbReference>
<evidence type="ECO:0000256" key="3">
    <source>
        <dbReference type="ARBA" id="ARBA00022741"/>
    </source>
</evidence>
<dbReference type="GO" id="GO:0051607">
    <property type="term" value="P:defense response to virus"/>
    <property type="evidence" value="ECO:0007669"/>
    <property type="project" value="UniProtKB-KW"/>
</dbReference>
<evidence type="ECO:0000256" key="2">
    <source>
        <dbReference type="ARBA" id="ARBA00022695"/>
    </source>
</evidence>
<evidence type="ECO:0000256" key="1">
    <source>
        <dbReference type="ARBA" id="ARBA00022679"/>
    </source>
</evidence>
<evidence type="ECO:0000259" key="5">
    <source>
        <dbReference type="Pfam" id="PF26305"/>
    </source>
</evidence>
<evidence type="ECO:0000256" key="4">
    <source>
        <dbReference type="ARBA" id="ARBA00023118"/>
    </source>
</evidence>
<accession>A0A0L6CQ61</accession>
<name>A0A0L6CQ61_9RHOB</name>
<sequence length="299" mass="33817">MAISENQLETWSHVGSQQQSAATYQTIRSVLEHPDAPYAGRGIDVFLQGSYGNDTNVRGSESDVDVVICLTDVFNSDISGLDPAEKEAYEANRSPAKYGLTEFKSEVVAWLKANFGGGVTPGRKAIAVPGEGNRRTADVLACIEHHRYTSYRSPSDNRHHIGISFITADGDRIVNFPRQHKQNCTSKHQATSNRFKPNVRVLKNMRNAMVDEGFLKKGVAPSYFLEGMLWSVPNQNFVAGYQQSFEDYLYWLERCNANELSCANDLYWLIRESSHVCWNMQNYQTFLAAVRRYWNSGHR</sequence>
<dbReference type="CDD" id="cd05400">
    <property type="entry name" value="NT_2-5OAS_ClassI-CCAase"/>
    <property type="match status" value="1"/>
</dbReference>
<proteinExistence type="predicted"/>
<dbReference type="GO" id="GO:0016779">
    <property type="term" value="F:nucleotidyltransferase activity"/>
    <property type="evidence" value="ECO:0007669"/>
    <property type="project" value="InterPro"/>
</dbReference>
<keyword evidence="4" id="KW-0051">Antiviral defense</keyword>
<keyword evidence="7" id="KW-1185">Reference proteome</keyword>
<dbReference type="PATRIC" id="fig|74031.6.peg.3680"/>
<dbReference type="InterPro" id="IPR058909">
    <property type="entry name" value="CD_NTase_C"/>
</dbReference>
<dbReference type="Pfam" id="PF26305">
    <property type="entry name" value="CD_NTase_C"/>
    <property type="match status" value="1"/>
</dbReference>